<keyword evidence="6" id="KW-0812">Transmembrane</keyword>
<sequence>MDCPACKGVAVAEFLSHLKPKKISRLGSSASLSCLVAMGLVSSTSVVAAQFNPMFLKDKGAEVDLRYFEQSGGVVPGTYSVDLYLNQQLERRQEITFHADEDAENADAQPILTLGLLRQLGVDVERLQQEGIISVDSTDSDPVMLLRIEGASVEFDVAKLALFISIPQAYIKRRARGYVDPSLWDDGINALFSNYQLNYNRNTGGGSSSDYGYLGLRNGVNIGQWRLRNESSISQGTGLTRTFSSNRTFLEHDVTSLKGRFALGQLYSNGDIFDSTRIRGFQLGSDIGMLPDDEAGYAPVVRGIAETHATVEVRQNGYVIYSTSVSPGAFEIRDIYPGGSNGDLQITIIESDGRERKYSQAYSYLPVMTRRGNFQYHLSLGKYDNERSVSPKLLQATAVYGATDNLTTYGGVLGTEGYKALNLGVGINSPMGGMSVDVTNSHSRPDKGEVTTGQSVRFLYSKTLSKTDTTFTMAGYRYSTSGYRTLSEHVDELDRENDHTNRGRPKNRLDLSINQNVGYGSLFLSGGETNYWDRTGNTRRVQFGYSGSVGDVSYSVSASHTQSAGNSRDSDNQLAFSVSVPFGPSKLSQRFYSSVTTAGKGQDSLQAGVAGYLDEASTLSYSAQAGLEGSERSGGVGLGWDAPSSKVAANISESGSSRHMDMTASGSVIAHSDGITFGQPVGETFALIQIPGVKGAAVEGSTARTDTAGYTVEGYVQPYRYNWLNLDTQTLGSDVDVTETSQRVVPRRGSVVKARFEASSGRRVQFELLQANGKKLPFGAQLFDEDNTLLAVVDNQSRALVFGIKDHGQLTLNWSNRSCTVPYKLPERDVSLVYDQVKAACGVQLAAE</sequence>
<comment type="similarity">
    <text evidence="2">Belongs to the fimbrial export usher family.</text>
</comment>
<keyword evidence="7" id="KW-0732">Signal</keyword>
<comment type="caution">
    <text evidence="12">The sequence shown here is derived from an EMBL/GenBank/DDBJ whole genome shotgun (WGS) entry which is preliminary data.</text>
</comment>
<evidence type="ECO:0000256" key="9">
    <source>
        <dbReference type="ARBA" id="ARBA00023237"/>
    </source>
</evidence>
<evidence type="ECO:0000313" key="13">
    <source>
        <dbReference type="Proteomes" id="UP000182179"/>
    </source>
</evidence>
<dbReference type="PANTHER" id="PTHR30451">
    <property type="entry name" value="OUTER MEMBRANE USHER PROTEIN"/>
    <property type="match status" value="1"/>
</dbReference>
<dbReference type="InterPro" id="IPR025885">
    <property type="entry name" value="PapC_N"/>
</dbReference>
<dbReference type="InterPro" id="IPR043142">
    <property type="entry name" value="PapC-like_C_sf"/>
</dbReference>
<reference evidence="12 13" key="1">
    <citation type="submission" date="2016-10" db="EMBL/GenBank/DDBJ databases">
        <authorList>
            <person name="Varghese N."/>
            <person name="Submissions S."/>
        </authorList>
    </citation>
    <scope>NUCLEOTIDE SEQUENCE [LARGE SCALE GENOMIC DNA]</scope>
    <source>
        <strain evidence="12 13">BS2773</strain>
    </source>
</reference>
<dbReference type="InterPro" id="IPR025949">
    <property type="entry name" value="PapC-like_C"/>
</dbReference>
<evidence type="ECO:0000256" key="6">
    <source>
        <dbReference type="ARBA" id="ARBA00022692"/>
    </source>
</evidence>
<dbReference type="Proteomes" id="UP000182179">
    <property type="component" value="Unassembled WGS sequence"/>
</dbReference>
<dbReference type="InterPro" id="IPR042186">
    <property type="entry name" value="FimD_plug_dom"/>
</dbReference>
<keyword evidence="13" id="KW-1185">Reference proteome</keyword>
<evidence type="ECO:0000256" key="4">
    <source>
        <dbReference type="ARBA" id="ARBA00022452"/>
    </source>
</evidence>
<evidence type="ECO:0000313" key="12">
    <source>
        <dbReference type="EMBL" id="SED98818.1"/>
    </source>
</evidence>
<evidence type="ECO:0000256" key="2">
    <source>
        <dbReference type="ARBA" id="ARBA00008064"/>
    </source>
</evidence>
<dbReference type="Gene3D" id="2.60.40.2610">
    <property type="entry name" value="Outer membrane usher protein FimD, plug domain"/>
    <property type="match status" value="1"/>
</dbReference>
<evidence type="ECO:0000256" key="5">
    <source>
        <dbReference type="ARBA" id="ARBA00022558"/>
    </source>
</evidence>
<name>A0A1H5F6Q7_9PSED</name>
<dbReference type="InterPro" id="IPR000015">
    <property type="entry name" value="Fimb_usher"/>
</dbReference>
<dbReference type="EMBL" id="FNTS01000002">
    <property type="protein sequence ID" value="SED98818.1"/>
    <property type="molecule type" value="Genomic_DNA"/>
</dbReference>
<dbReference type="Gene3D" id="3.10.20.410">
    <property type="match status" value="1"/>
</dbReference>
<comment type="subcellular location">
    <subcellularLocation>
        <location evidence="1">Cell outer membrane</location>
        <topology evidence="1">Multi-pass membrane protein</topology>
    </subcellularLocation>
</comment>
<keyword evidence="4" id="KW-1134">Transmembrane beta strand</keyword>
<dbReference type="PANTHER" id="PTHR30451:SF21">
    <property type="entry name" value="FIMBRIAL USHER DOMAIN-CONTAINING PROTEIN YDET-RELATED"/>
    <property type="match status" value="1"/>
</dbReference>
<keyword evidence="9" id="KW-0998">Cell outer membrane</keyword>
<evidence type="ECO:0000256" key="1">
    <source>
        <dbReference type="ARBA" id="ARBA00004571"/>
    </source>
</evidence>
<accession>A0A1H5F6Q7</accession>
<dbReference type="Pfam" id="PF13953">
    <property type="entry name" value="PapC_C"/>
    <property type="match status" value="1"/>
</dbReference>
<feature type="domain" description="PapC-like C-terminal" evidence="10">
    <location>
        <begin position="766"/>
        <end position="827"/>
    </location>
</feature>
<dbReference type="InterPro" id="IPR037224">
    <property type="entry name" value="PapC_N_sf"/>
</dbReference>
<keyword evidence="3" id="KW-0813">Transport</keyword>
<feature type="domain" description="PapC N-terminal" evidence="11">
    <location>
        <begin position="50"/>
        <end position="199"/>
    </location>
</feature>
<organism evidence="12 13">
    <name type="scientific">Pseudomonas costantinii</name>
    <dbReference type="NCBI Taxonomy" id="168469"/>
    <lineage>
        <taxon>Bacteria</taxon>
        <taxon>Pseudomonadati</taxon>
        <taxon>Pseudomonadota</taxon>
        <taxon>Gammaproteobacteria</taxon>
        <taxon>Pseudomonadales</taxon>
        <taxon>Pseudomonadaceae</taxon>
        <taxon>Pseudomonas</taxon>
    </lineage>
</organism>
<keyword evidence="8" id="KW-0472">Membrane</keyword>
<dbReference type="Gene3D" id="2.60.40.2070">
    <property type="match status" value="1"/>
</dbReference>
<dbReference type="Pfam" id="PF00577">
    <property type="entry name" value="Usher"/>
    <property type="match status" value="1"/>
</dbReference>
<protein>
    <submittedName>
        <fullName evidence="12">Outer membrane usher protein</fullName>
    </submittedName>
</protein>
<evidence type="ECO:0000256" key="7">
    <source>
        <dbReference type="ARBA" id="ARBA00022729"/>
    </source>
</evidence>
<evidence type="ECO:0000259" key="10">
    <source>
        <dbReference type="Pfam" id="PF13953"/>
    </source>
</evidence>
<dbReference type="Gene3D" id="2.60.40.3110">
    <property type="match status" value="1"/>
</dbReference>
<evidence type="ECO:0000259" key="11">
    <source>
        <dbReference type="Pfam" id="PF13954"/>
    </source>
</evidence>
<evidence type="ECO:0000256" key="8">
    <source>
        <dbReference type="ARBA" id="ARBA00023136"/>
    </source>
</evidence>
<dbReference type="Pfam" id="PF13954">
    <property type="entry name" value="PapC_N"/>
    <property type="match status" value="1"/>
</dbReference>
<dbReference type="SUPFAM" id="SSF141729">
    <property type="entry name" value="FimD N-terminal domain-like"/>
    <property type="match status" value="1"/>
</dbReference>
<keyword evidence="5" id="KW-1029">Fimbrium biogenesis</keyword>
<gene>
    <name evidence="12" type="ORF">SAMN04515675_3459</name>
</gene>
<evidence type="ECO:0000256" key="3">
    <source>
        <dbReference type="ARBA" id="ARBA00022448"/>
    </source>
</evidence>
<proteinExistence type="inferred from homology"/>